<name>A0AAN8WCN5_9MAGN</name>
<dbReference type="Gene3D" id="3.50.50.60">
    <property type="entry name" value="FAD/NAD(P)-binding domain"/>
    <property type="match status" value="1"/>
</dbReference>
<proteinExistence type="predicted"/>
<gene>
    <name evidence="1" type="ORF">RJ641_013050</name>
</gene>
<dbReference type="InterPro" id="IPR045892">
    <property type="entry name" value="CrtISO-like"/>
</dbReference>
<protein>
    <recommendedName>
        <fullName evidence="3">Amine oxidase domain-containing protein</fullName>
    </recommendedName>
</protein>
<keyword evidence="2" id="KW-1185">Reference proteome</keyword>
<evidence type="ECO:0000313" key="1">
    <source>
        <dbReference type="EMBL" id="KAK6945506.1"/>
    </source>
</evidence>
<sequence>MDKRSGKLEADVVIGRGIGGLCCAELLARYKEDVLPLESHHRPGGAAHTFDIKGYKFDWGPSLFSGFQARGGESSTQLLNLSILLVLDAQYESGPCANYDSWMAYIPEGEFLSRIGPTEFLELDHEKYASPNAMCEWQKLLVSVNWMQYFQCLLLQCPCLLSMQGDFGLISTAAARYASSLLKSCPNGATGGPWGYKATKAVLRNSTLSGAKRPIYSQLGGSSNFPAAGLKYNGILSAEMATIMI</sequence>
<organism evidence="1 2">
    <name type="scientific">Dillenia turbinata</name>
    <dbReference type="NCBI Taxonomy" id="194707"/>
    <lineage>
        <taxon>Eukaryota</taxon>
        <taxon>Viridiplantae</taxon>
        <taxon>Streptophyta</taxon>
        <taxon>Embryophyta</taxon>
        <taxon>Tracheophyta</taxon>
        <taxon>Spermatophyta</taxon>
        <taxon>Magnoliopsida</taxon>
        <taxon>eudicotyledons</taxon>
        <taxon>Gunneridae</taxon>
        <taxon>Pentapetalae</taxon>
        <taxon>Dilleniales</taxon>
        <taxon>Dilleniaceae</taxon>
        <taxon>Dillenia</taxon>
    </lineage>
</organism>
<dbReference type="EMBL" id="JBAMMX010000002">
    <property type="protein sequence ID" value="KAK6945506.1"/>
    <property type="molecule type" value="Genomic_DNA"/>
</dbReference>
<dbReference type="Pfam" id="PF13450">
    <property type="entry name" value="NAD_binding_8"/>
    <property type="match status" value="1"/>
</dbReference>
<dbReference type="SUPFAM" id="SSF51905">
    <property type="entry name" value="FAD/NAD(P)-binding domain"/>
    <property type="match status" value="1"/>
</dbReference>
<dbReference type="InterPro" id="IPR036188">
    <property type="entry name" value="FAD/NAD-bd_sf"/>
</dbReference>
<dbReference type="Proteomes" id="UP001370490">
    <property type="component" value="Unassembled WGS sequence"/>
</dbReference>
<accession>A0AAN8WCN5</accession>
<evidence type="ECO:0008006" key="3">
    <source>
        <dbReference type="Google" id="ProtNLM"/>
    </source>
</evidence>
<comment type="caution">
    <text evidence="1">The sequence shown here is derived from an EMBL/GenBank/DDBJ whole genome shotgun (WGS) entry which is preliminary data.</text>
</comment>
<dbReference type="AlphaFoldDB" id="A0AAN8WCN5"/>
<dbReference type="PANTHER" id="PTHR46313">
    <property type="match status" value="1"/>
</dbReference>
<dbReference type="PANTHER" id="PTHR46313:SF1">
    <property type="entry name" value="FAD_NAD(P)-BINDING OXIDOREDUCTASE FAMILY PROTEIN"/>
    <property type="match status" value="1"/>
</dbReference>
<reference evidence="1 2" key="1">
    <citation type="submission" date="2023-12" db="EMBL/GenBank/DDBJ databases">
        <title>A high-quality genome assembly for Dillenia turbinata (Dilleniales).</title>
        <authorList>
            <person name="Chanderbali A."/>
        </authorList>
    </citation>
    <scope>NUCLEOTIDE SEQUENCE [LARGE SCALE GENOMIC DNA]</scope>
    <source>
        <strain evidence="1">LSX21</strain>
        <tissue evidence="1">Leaf</tissue>
    </source>
</reference>
<evidence type="ECO:0000313" key="2">
    <source>
        <dbReference type="Proteomes" id="UP001370490"/>
    </source>
</evidence>
<dbReference type="GO" id="GO:0016116">
    <property type="term" value="P:carotenoid metabolic process"/>
    <property type="evidence" value="ECO:0007669"/>
    <property type="project" value="InterPro"/>
</dbReference>